<keyword evidence="3" id="KW-1185">Reference proteome</keyword>
<accession>A0A2T2P951</accession>
<reference evidence="2 3" key="1">
    <citation type="journal article" date="2018" name="Front. Microbiol.">
        <title>Genome-Wide Analysis of Corynespora cassiicola Leaf Fall Disease Putative Effectors.</title>
        <authorList>
            <person name="Lopez D."/>
            <person name="Ribeiro S."/>
            <person name="Label P."/>
            <person name="Fumanal B."/>
            <person name="Venisse J.S."/>
            <person name="Kohler A."/>
            <person name="de Oliveira R.R."/>
            <person name="Labutti K."/>
            <person name="Lipzen A."/>
            <person name="Lail K."/>
            <person name="Bauer D."/>
            <person name="Ohm R.A."/>
            <person name="Barry K.W."/>
            <person name="Spatafora J."/>
            <person name="Grigoriev I.V."/>
            <person name="Martin F.M."/>
            <person name="Pujade-Renaud V."/>
        </authorList>
    </citation>
    <scope>NUCLEOTIDE SEQUENCE [LARGE SCALE GENOMIC DNA]</scope>
    <source>
        <strain evidence="2 3">Philippines</strain>
    </source>
</reference>
<proteinExistence type="predicted"/>
<sequence length="170" mass="18826">MPAGRQRQPCYRGTVQTHGRVPSWLRPRVNLALSLSSGPCLANTNPTCSCPDTKCNRIIPGPGQLIRHVSEIYIARKALRPDQRYRPHYRTTPSSSRTEGSPTPSPCRMPSAVCRLPSVALPATHCHLHSTHRSRHLCTSLCIQQAVRPSGLHAIQRPPPAPQQEPSRIE</sequence>
<evidence type="ECO:0000313" key="2">
    <source>
        <dbReference type="EMBL" id="PSN73898.1"/>
    </source>
</evidence>
<feature type="region of interest" description="Disordered" evidence="1">
    <location>
        <begin position="83"/>
        <end position="107"/>
    </location>
</feature>
<evidence type="ECO:0000313" key="3">
    <source>
        <dbReference type="Proteomes" id="UP000240883"/>
    </source>
</evidence>
<evidence type="ECO:0000256" key="1">
    <source>
        <dbReference type="SAM" id="MobiDB-lite"/>
    </source>
</evidence>
<organism evidence="2 3">
    <name type="scientific">Corynespora cassiicola Philippines</name>
    <dbReference type="NCBI Taxonomy" id="1448308"/>
    <lineage>
        <taxon>Eukaryota</taxon>
        <taxon>Fungi</taxon>
        <taxon>Dikarya</taxon>
        <taxon>Ascomycota</taxon>
        <taxon>Pezizomycotina</taxon>
        <taxon>Dothideomycetes</taxon>
        <taxon>Pleosporomycetidae</taxon>
        <taxon>Pleosporales</taxon>
        <taxon>Corynesporascaceae</taxon>
        <taxon>Corynespora</taxon>
    </lineage>
</organism>
<protein>
    <submittedName>
        <fullName evidence="2">Uncharacterized protein</fullName>
    </submittedName>
</protein>
<gene>
    <name evidence="2" type="ORF">BS50DRAFT_3236</name>
</gene>
<dbReference type="Proteomes" id="UP000240883">
    <property type="component" value="Unassembled WGS sequence"/>
</dbReference>
<dbReference type="AlphaFoldDB" id="A0A2T2P951"/>
<dbReference type="EMBL" id="KZ678128">
    <property type="protein sequence ID" value="PSN73898.1"/>
    <property type="molecule type" value="Genomic_DNA"/>
</dbReference>
<feature type="compositionally biased region" description="Polar residues" evidence="1">
    <location>
        <begin position="91"/>
        <end position="102"/>
    </location>
</feature>
<name>A0A2T2P951_CORCC</name>